<reference evidence="2" key="1">
    <citation type="submission" date="2022-11" db="UniProtKB">
        <authorList>
            <consortium name="WormBaseParasite"/>
        </authorList>
    </citation>
    <scope>IDENTIFICATION</scope>
</reference>
<evidence type="ECO:0000313" key="2">
    <source>
        <dbReference type="WBParaSite" id="ES5_v2.g21213.t1"/>
    </source>
</evidence>
<dbReference type="WBParaSite" id="ES5_v2.g21213.t1">
    <property type="protein sequence ID" value="ES5_v2.g21213.t1"/>
    <property type="gene ID" value="ES5_v2.g21213"/>
</dbReference>
<proteinExistence type="predicted"/>
<accession>A0AC34FUV5</accession>
<name>A0AC34FUV5_9BILA</name>
<organism evidence="1 2">
    <name type="scientific">Panagrolaimus sp. ES5</name>
    <dbReference type="NCBI Taxonomy" id="591445"/>
    <lineage>
        <taxon>Eukaryota</taxon>
        <taxon>Metazoa</taxon>
        <taxon>Ecdysozoa</taxon>
        <taxon>Nematoda</taxon>
        <taxon>Chromadorea</taxon>
        <taxon>Rhabditida</taxon>
        <taxon>Tylenchina</taxon>
        <taxon>Panagrolaimomorpha</taxon>
        <taxon>Panagrolaimoidea</taxon>
        <taxon>Panagrolaimidae</taxon>
        <taxon>Panagrolaimus</taxon>
    </lineage>
</organism>
<protein>
    <submittedName>
        <fullName evidence="2">Uncharacterized protein</fullName>
    </submittedName>
</protein>
<evidence type="ECO:0000313" key="1">
    <source>
        <dbReference type="Proteomes" id="UP000887579"/>
    </source>
</evidence>
<dbReference type="Proteomes" id="UP000887579">
    <property type="component" value="Unplaced"/>
</dbReference>
<sequence length="70" mass="7692">MKTIFCSSLILLSLSISTVLCADAVTSKHAVGSDVVQAAIRRIQDTCIFKNDLLFMRRVAFQESNDGNDL</sequence>